<comment type="function">
    <text evidence="8">F(1)F(0) ATP synthase produces ATP from ADP in the presence of a proton or sodium gradient. F-type ATPases consist of two structural domains, F(1) containing the extramembraneous catalytic core and F(0) containing the membrane proton channel, linked together by a central stalk and a peripheral stalk. During catalysis, ATP synthesis in the catalytic domain of F(1) is coupled via a rotary mechanism of the central stalk subunits to proton translocation.</text>
</comment>
<keyword evidence="5 8" id="KW-0472">Membrane</keyword>
<keyword evidence="4 8" id="KW-0406">Ion transport</keyword>
<dbReference type="RefSeq" id="WP_058859162.1">
    <property type="nucleotide sequence ID" value="NZ_BJZR01000132.1"/>
</dbReference>
<comment type="subcellular location">
    <subcellularLocation>
        <location evidence="8">Cell membrane</location>
        <topology evidence="8">Peripheral membrane protein</topology>
    </subcellularLocation>
    <subcellularLocation>
        <location evidence="1">Membrane</location>
    </subcellularLocation>
</comment>
<dbReference type="KEGG" id="kfv:AS188_12720"/>
<dbReference type="Proteomes" id="UP000321155">
    <property type="component" value="Unassembled WGS sequence"/>
</dbReference>
<dbReference type="AlphaFoldDB" id="A0A0U3HH26"/>
<reference evidence="10 12" key="2">
    <citation type="submission" date="2019-07" db="EMBL/GenBank/DDBJ databases">
        <title>Whole genome shotgun sequence of Kocuria flava NBRC 107626.</title>
        <authorList>
            <person name="Hosoyama A."/>
            <person name="Uohara A."/>
            <person name="Ohji S."/>
            <person name="Ichikawa N."/>
        </authorList>
    </citation>
    <scope>NUCLEOTIDE SEQUENCE [LARGE SCALE GENOMIC DNA]</scope>
    <source>
        <strain evidence="10 12">NBRC 107626</strain>
    </source>
</reference>
<accession>A0A0U3HH26</accession>
<evidence type="ECO:0000313" key="11">
    <source>
        <dbReference type="Proteomes" id="UP000057181"/>
    </source>
</evidence>
<comment type="function">
    <text evidence="8">This protein is part of the stalk that links CF(0) to CF(1). It either transmits conformational changes from CF(0) to CF(1) or is implicated in proton conduction.</text>
</comment>
<reference evidence="9 11" key="1">
    <citation type="submission" date="2015-11" db="EMBL/GenBank/DDBJ databases">
        <title>Complete Genome Sequence of Kocuria flava strain HO-9041.</title>
        <authorList>
            <person name="Zhou M."/>
            <person name="Dai J."/>
        </authorList>
    </citation>
    <scope>NUCLEOTIDE SEQUENCE [LARGE SCALE GENOMIC DNA]</scope>
    <source>
        <strain evidence="9 11">HO-9041</strain>
    </source>
</reference>
<dbReference type="Pfam" id="PF00213">
    <property type="entry name" value="OSCP"/>
    <property type="match status" value="1"/>
</dbReference>
<evidence type="ECO:0000313" key="9">
    <source>
        <dbReference type="EMBL" id="ALU40473.1"/>
    </source>
</evidence>
<dbReference type="PRINTS" id="PR00125">
    <property type="entry name" value="ATPASEDELTA"/>
</dbReference>
<evidence type="ECO:0000313" key="12">
    <source>
        <dbReference type="Proteomes" id="UP000321155"/>
    </source>
</evidence>
<keyword evidence="7 8" id="KW-0066">ATP synthesis</keyword>
<evidence type="ECO:0000256" key="1">
    <source>
        <dbReference type="ARBA" id="ARBA00004370"/>
    </source>
</evidence>
<evidence type="ECO:0000256" key="5">
    <source>
        <dbReference type="ARBA" id="ARBA00023136"/>
    </source>
</evidence>
<keyword evidence="12" id="KW-1185">Reference proteome</keyword>
<dbReference type="InterPro" id="IPR000711">
    <property type="entry name" value="ATPase_OSCP/dsu"/>
</dbReference>
<evidence type="ECO:0000256" key="7">
    <source>
        <dbReference type="ARBA" id="ARBA00023310"/>
    </source>
</evidence>
<keyword evidence="6 8" id="KW-0139">CF(1)</keyword>
<dbReference type="GO" id="GO:0005886">
    <property type="term" value="C:plasma membrane"/>
    <property type="evidence" value="ECO:0007669"/>
    <property type="project" value="UniProtKB-SubCell"/>
</dbReference>
<dbReference type="Proteomes" id="UP000057181">
    <property type="component" value="Chromosome"/>
</dbReference>
<keyword evidence="2 8" id="KW-0813">Transport</keyword>
<protein>
    <recommendedName>
        <fullName evidence="8">ATP synthase subunit delta</fullName>
    </recommendedName>
    <alternativeName>
        <fullName evidence="8">ATP synthase F(1) sector subunit delta</fullName>
    </alternativeName>
    <alternativeName>
        <fullName evidence="8">F-type ATPase subunit delta</fullName>
        <shortName evidence="8">F-ATPase subunit delta</shortName>
    </alternativeName>
</protein>
<dbReference type="PANTHER" id="PTHR11910">
    <property type="entry name" value="ATP SYNTHASE DELTA CHAIN"/>
    <property type="match status" value="1"/>
</dbReference>
<keyword evidence="3 8" id="KW-0375">Hydrogen ion transport</keyword>
<comment type="similarity">
    <text evidence="8">Belongs to the ATPase delta chain family.</text>
</comment>
<dbReference type="InterPro" id="IPR020781">
    <property type="entry name" value="ATPase_OSCP/d_CS"/>
</dbReference>
<dbReference type="EMBL" id="BJZR01000132">
    <property type="protein sequence ID" value="GEO93554.1"/>
    <property type="molecule type" value="Genomic_DNA"/>
</dbReference>
<dbReference type="NCBIfam" id="NF009967">
    <property type="entry name" value="PRK13430.1"/>
    <property type="match status" value="1"/>
</dbReference>
<evidence type="ECO:0000256" key="2">
    <source>
        <dbReference type="ARBA" id="ARBA00022448"/>
    </source>
</evidence>
<dbReference type="EMBL" id="CP013254">
    <property type="protein sequence ID" value="ALU40473.1"/>
    <property type="molecule type" value="Genomic_DNA"/>
</dbReference>
<name>A0A0U3HH26_9MICC</name>
<evidence type="ECO:0000256" key="8">
    <source>
        <dbReference type="HAMAP-Rule" id="MF_01416"/>
    </source>
</evidence>
<dbReference type="OrthoDB" id="5242917at2"/>
<dbReference type="STRING" id="446860.AS188_12720"/>
<dbReference type="GO" id="GO:0046933">
    <property type="term" value="F:proton-transporting ATP synthase activity, rotational mechanism"/>
    <property type="evidence" value="ECO:0007669"/>
    <property type="project" value="UniProtKB-UniRule"/>
</dbReference>
<sequence length="270" mass="29271">MAATSNDPRAQSAAAVERWAGSARPALAREVFGVLAVLDENGALRRSLTDPSYPGEARVQVIRRLFTGKVSPEAVEVVAALAERRWSDDRGIGDALEHAGVALTAAAAENRAGVEGLERLVDELIAFKGVLDGSPEAQTALGDPRASTEARTRLARRLAPGVSEEADLLIEQAVLSPRGALVGRLVERFAEEVAARREWWIARVSTPRPLTEEQRSRLQHQLNVLYGKDLKLTEELDPALIGGLRVQVGEEVIDGSVATRIDELRQRIRA</sequence>
<organism evidence="9 11">
    <name type="scientific">Kocuria flava</name>
    <dbReference type="NCBI Taxonomy" id="446860"/>
    <lineage>
        <taxon>Bacteria</taxon>
        <taxon>Bacillati</taxon>
        <taxon>Actinomycetota</taxon>
        <taxon>Actinomycetes</taxon>
        <taxon>Micrococcales</taxon>
        <taxon>Micrococcaceae</taxon>
        <taxon>Kocuria</taxon>
    </lineage>
</organism>
<evidence type="ECO:0000256" key="3">
    <source>
        <dbReference type="ARBA" id="ARBA00022781"/>
    </source>
</evidence>
<dbReference type="GO" id="GO:0045259">
    <property type="term" value="C:proton-transporting ATP synthase complex"/>
    <property type="evidence" value="ECO:0007669"/>
    <property type="project" value="UniProtKB-KW"/>
</dbReference>
<proteinExistence type="inferred from homology"/>
<evidence type="ECO:0000313" key="10">
    <source>
        <dbReference type="EMBL" id="GEO93554.1"/>
    </source>
</evidence>
<gene>
    <name evidence="8 10" type="primary">atpH</name>
    <name evidence="9" type="ORF">AS188_12720</name>
    <name evidence="10" type="ORF">KFL01_28600</name>
</gene>
<evidence type="ECO:0000256" key="6">
    <source>
        <dbReference type="ARBA" id="ARBA00023196"/>
    </source>
</evidence>
<dbReference type="HAMAP" id="MF_01416">
    <property type="entry name" value="ATP_synth_delta_bact"/>
    <property type="match status" value="1"/>
</dbReference>
<dbReference type="PROSITE" id="PS00389">
    <property type="entry name" value="ATPASE_DELTA"/>
    <property type="match status" value="1"/>
</dbReference>
<evidence type="ECO:0000256" key="4">
    <source>
        <dbReference type="ARBA" id="ARBA00023065"/>
    </source>
</evidence>
<keyword evidence="8" id="KW-1003">Cell membrane</keyword>